<accession>A0A8H3UV18</accession>
<dbReference type="Proteomes" id="UP000447873">
    <property type="component" value="Unassembled WGS sequence"/>
</dbReference>
<comment type="similarity">
    <text evidence="1">Belongs to the RutC family.</text>
</comment>
<evidence type="ECO:0000256" key="1">
    <source>
        <dbReference type="ARBA" id="ARBA00010552"/>
    </source>
</evidence>
<evidence type="ECO:0000313" key="3">
    <source>
        <dbReference type="Proteomes" id="UP000447873"/>
    </source>
</evidence>
<dbReference type="PANTHER" id="PTHR11803:SF58">
    <property type="entry name" value="PROTEIN HMF1-RELATED"/>
    <property type="match status" value="1"/>
</dbReference>
<dbReference type="InterPro" id="IPR019897">
    <property type="entry name" value="RidA_CS"/>
</dbReference>
<dbReference type="PANTHER" id="PTHR11803">
    <property type="entry name" value="2-IMINOBUTANOATE/2-IMINOPROPANOATE DEAMINASE RIDA"/>
    <property type="match status" value="1"/>
</dbReference>
<protein>
    <submittedName>
        <fullName evidence="2">Uncharacterized protein</fullName>
    </submittedName>
</protein>
<comment type="caution">
    <text evidence="2">The sequence shown here is derived from an EMBL/GenBank/DDBJ whole genome shotgun (WGS) entry which is preliminary data.</text>
</comment>
<dbReference type="Gene3D" id="3.30.1330.40">
    <property type="entry name" value="RutC-like"/>
    <property type="match status" value="1"/>
</dbReference>
<gene>
    <name evidence="2" type="ORF">EG328_002953</name>
</gene>
<dbReference type="SUPFAM" id="SSF55298">
    <property type="entry name" value="YjgF-like"/>
    <property type="match status" value="1"/>
</dbReference>
<dbReference type="GO" id="GO:0005739">
    <property type="term" value="C:mitochondrion"/>
    <property type="evidence" value="ECO:0007669"/>
    <property type="project" value="TreeGrafter"/>
</dbReference>
<dbReference type="InterPro" id="IPR035959">
    <property type="entry name" value="RutC-like_sf"/>
</dbReference>
<reference evidence="2 3" key="1">
    <citation type="submission" date="2018-12" db="EMBL/GenBank/DDBJ databases">
        <title>Venturia inaequalis Genome Resource.</title>
        <authorList>
            <person name="Lichtner F.J."/>
        </authorList>
    </citation>
    <scope>NUCLEOTIDE SEQUENCE [LARGE SCALE GENOMIC DNA]</scope>
    <source>
        <strain evidence="2 3">120213</strain>
    </source>
</reference>
<dbReference type="CDD" id="cd00448">
    <property type="entry name" value="YjgF_YER057c_UK114_family"/>
    <property type="match status" value="1"/>
</dbReference>
<evidence type="ECO:0000313" key="2">
    <source>
        <dbReference type="EMBL" id="KAE9975843.1"/>
    </source>
</evidence>
<organism evidence="2 3">
    <name type="scientific">Venturia inaequalis</name>
    <name type="common">Apple scab fungus</name>
    <dbReference type="NCBI Taxonomy" id="5025"/>
    <lineage>
        <taxon>Eukaryota</taxon>
        <taxon>Fungi</taxon>
        <taxon>Dikarya</taxon>
        <taxon>Ascomycota</taxon>
        <taxon>Pezizomycotina</taxon>
        <taxon>Dothideomycetes</taxon>
        <taxon>Pleosporomycetidae</taxon>
        <taxon>Venturiales</taxon>
        <taxon>Venturiaceae</taxon>
        <taxon>Venturia</taxon>
    </lineage>
</organism>
<proteinExistence type="inferred from homology"/>
<sequence>MSVLHSVIKKASFRLTPIQVRRITLGQVKRNTSDLDNNQSGTEQSPTNEVPAINRFFRIRRVEPSPYREILKKDIAFKTVKVNSNMTEMQKIHTDKAFPVAAPYSQAIVAGGTIYVSGQIPGGADGKLVEGNIGDKTAACCKNIIAILEAAGSSIERVVKVNIFLDDMAHFKEMNETYGVYFAHKPARSCVAVKALPLGVPVEIECIALTGKSNL</sequence>
<dbReference type="GO" id="GO:0005829">
    <property type="term" value="C:cytosol"/>
    <property type="evidence" value="ECO:0007669"/>
    <property type="project" value="TreeGrafter"/>
</dbReference>
<dbReference type="PROSITE" id="PS01094">
    <property type="entry name" value="UPF0076"/>
    <property type="match status" value="1"/>
</dbReference>
<dbReference type="GO" id="GO:0019239">
    <property type="term" value="F:deaminase activity"/>
    <property type="evidence" value="ECO:0007669"/>
    <property type="project" value="TreeGrafter"/>
</dbReference>
<dbReference type="NCBIfam" id="TIGR00004">
    <property type="entry name" value="Rid family detoxifying hydrolase"/>
    <property type="match status" value="1"/>
</dbReference>
<dbReference type="FunFam" id="3.30.1330.40:FF:000001">
    <property type="entry name" value="L-PSP family endoribonuclease"/>
    <property type="match status" value="1"/>
</dbReference>
<name>A0A8H3UV18_VENIN</name>
<dbReference type="Pfam" id="PF01042">
    <property type="entry name" value="Ribonuc_L-PSP"/>
    <property type="match status" value="1"/>
</dbReference>
<dbReference type="InterPro" id="IPR006056">
    <property type="entry name" value="RidA"/>
</dbReference>
<dbReference type="EMBL" id="WNWS01000186">
    <property type="protein sequence ID" value="KAE9975843.1"/>
    <property type="molecule type" value="Genomic_DNA"/>
</dbReference>
<dbReference type="InterPro" id="IPR006175">
    <property type="entry name" value="YjgF/YER057c/UK114"/>
</dbReference>
<dbReference type="AlphaFoldDB" id="A0A8H3UV18"/>